<name>A0A1A9Z5N2_GLOPL</name>
<reference evidence="2" key="1">
    <citation type="submission" date="2014-03" db="EMBL/GenBank/DDBJ databases">
        <authorList>
            <person name="Aksoy S."/>
            <person name="Warren W."/>
            <person name="Wilson R.K."/>
        </authorList>
    </citation>
    <scope>NUCLEOTIDE SEQUENCE [LARGE SCALE GENOMIC DNA]</scope>
    <source>
        <strain evidence="2">IAEA</strain>
    </source>
</reference>
<dbReference type="AlphaFoldDB" id="A0A1A9Z5N2"/>
<proteinExistence type="predicted"/>
<dbReference type="VEuPathDB" id="VectorBase:GPAI004600"/>
<evidence type="ECO:0000313" key="1">
    <source>
        <dbReference type="EnsemblMetazoa" id="GPAI004600-PA"/>
    </source>
</evidence>
<dbReference type="Proteomes" id="UP000092445">
    <property type="component" value="Unassembled WGS sequence"/>
</dbReference>
<dbReference type="STRING" id="7398.A0A1A9Z5N2"/>
<sequence>MISFHKLREINGLVSSHLKKRAMVSVLLRPKDLHPPLDSVKPKHRKSLYLGTWFFRIRRGQPPVRAPHHAPDVVESVIPKVVSFTRGRGLNHRQVTKFLEEVERDFMDIPNHAEIRRLNIYKVLKSFHNFMDEILDVLNIKNKLEEFAELKDEQ</sequence>
<keyword evidence="2" id="KW-1185">Reference proteome</keyword>
<evidence type="ECO:0000313" key="2">
    <source>
        <dbReference type="Proteomes" id="UP000092445"/>
    </source>
</evidence>
<organism evidence="1 2">
    <name type="scientific">Glossina pallidipes</name>
    <name type="common">Tsetse fly</name>
    <dbReference type="NCBI Taxonomy" id="7398"/>
    <lineage>
        <taxon>Eukaryota</taxon>
        <taxon>Metazoa</taxon>
        <taxon>Ecdysozoa</taxon>
        <taxon>Arthropoda</taxon>
        <taxon>Hexapoda</taxon>
        <taxon>Insecta</taxon>
        <taxon>Pterygota</taxon>
        <taxon>Neoptera</taxon>
        <taxon>Endopterygota</taxon>
        <taxon>Diptera</taxon>
        <taxon>Brachycera</taxon>
        <taxon>Muscomorpha</taxon>
        <taxon>Hippoboscoidea</taxon>
        <taxon>Glossinidae</taxon>
        <taxon>Glossina</taxon>
    </lineage>
</organism>
<reference evidence="1" key="2">
    <citation type="submission" date="2020-05" db="UniProtKB">
        <authorList>
            <consortium name="EnsemblMetazoa"/>
        </authorList>
    </citation>
    <scope>IDENTIFICATION</scope>
    <source>
        <strain evidence="1">IAEA</strain>
    </source>
</reference>
<dbReference type="EnsemblMetazoa" id="GPAI004600-RA">
    <property type="protein sequence ID" value="GPAI004600-PA"/>
    <property type="gene ID" value="GPAI004600"/>
</dbReference>
<protein>
    <submittedName>
        <fullName evidence="1">Uncharacterized protein</fullName>
    </submittedName>
</protein>
<accession>A0A1A9Z5N2</accession>